<sequence length="90" mass="9913">MLKLLTNLLPTGKSKSKSEANKVIKRIGAASAYRARKDIHPGRTSSLKKMRRADDIATGKRPISCIPDPVKIAGREFSYHPTKGIRNRAA</sequence>
<evidence type="ECO:0000256" key="1">
    <source>
        <dbReference type="SAM" id="MobiDB-lite"/>
    </source>
</evidence>
<proteinExistence type="predicted"/>
<evidence type="ECO:0000313" key="3">
    <source>
        <dbReference type="Proteomes" id="UP000048926"/>
    </source>
</evidence>
<feature type="region of interest" description="Disordered" evidence="1">
    <location>
        <begin position="1"/>
        <end position="20"/>
    </location>
</feature>
<dbReference type="EMBL" id="CXST01000002">
    <property type="protein sequence ID" value="CTQ45745.1"/>
    <property type="molecule type" value="Genomic_DNA"/>
</dbReference>
<accession>A0A0M6Y6L7</accession>
<name>A0A0M6Y6L7_9HYPH</name>
<evidence type="ECO:0000313" key="2">
    <source>
        <dbReference type="EMBL" id="CTQ45745.1"/>
    </source>
</evidence>
<feature type="region of interest" description="Disordered" evidence="1">
    <location>
        <begin position="35"/>
        <end position="54"/>
    </location>
</feature>
<organism evidence="2 3">
    <name type="scientific">Roseibium aggregatum</name>
    <dbReference type="NCBI Taxonomy" id="187304"/>
    <lineage>
        <taxon>Bacteria</taxon>
        <taxon>Pseudomonadati</taxon>
        <taxon>Pseudomonadota</taxon>
        <taxon>Alphaproteobacteria</taxon>
        <taxon>Hyphomicrobiales</taxon>
        <taxon>Stappiaceae</taxon>
        <taxon>Roseibium</taxon>
    </lineage>
</organism>
<reference evidence="3" key="1">
    <citation type="submission" date="2015-07" db="EMBL/GenBank/DDBJ databases">
        <authorList>
            <person name="Rodrigo-Torres Lidia"/>
            <person name="Arahal R.David."/>
        </authorList>
    </citation>
    <scope>NUCLEOTIDE SEQUENCE [LARGE SCALE GENOMIC DNA]</scope>
    <source>
        <strain evidence="3">CECT 4801</strain>
    </source>
</reference>
<keyword evidence="3" id="KW-1185">Reference proteome</keyword>
<gene>
    <name evidence="2" type="ORF">LAL4801_04200</name>
</gene>
<dbReference type="AlphaFoldDB" id="A0A0M6Y6L7"/>
<dbReference type="Proteomes" id="UP000048926">
    <property type="component" value="Unassembled WGS sequence"/>
</dbReference>
<dbReference type="RefSeq" id="WP_055658967.1">
    <property type="nucleotide sequence ID" value="NZ_CXST01000002.1"/>
</dbReference>
<protein>
    <submittedName>
        <fullName evidence="2">Uncharacterized protein</fullName>
    </submittedName>
</protein>